<dbReference type="EMBL" id="CCFA01000321">
    <property type="protein sequence ID" value="CDR98765.1"/>
    <property type="molecule type" value="Genomic_DNA"/>
</dbReference>
<dbReference type="GO" id="GO:0005758">
    <property type="term" value="C:mitochondrial intermembrane space"/>
    <property type="evidence" value="ECO:0007669"/>
    <property type="project" value="TreeGrafter"/>
</dbReference>
<comment type="subunit">
    <text evidence="6">Interacts with the iron-sulfur protein subunit within the SDH catalytic dimer.</text>
</comment>
<dbReference type="GO" id="GO:0034553">
    <property type="term" value="P:mitochondrial respiratory chain complex II assembly"/>
    <property type="evidence" value="ECO:0007669"/>
    <property type="project" value="UniProtKB-UniRule"/>
</dbReference>
<comment type="subcellular location">
    <subcellularLocation>
        <location evidence="1 6">Mitochondrion matrix</location>
    </subcellularLocation>
</comment>
<feature type="compositionally biased region" description="Low complexity" evidence="7">
    <location>
        <begin position="153"/>
        <end position="165"/>
    </location>
</feature>
<keyword evidence="5 6" id="KW-0143">Chaperone</keyword>
<dbReference type="AlphaFoldDB" id="A0A0F7RS51"/>
<feature type="region of interest" description="Disordered" evidence="7">
    <location>
        <begin position="143"/>
        <end position="173"/>
    </location>
</feature>
<dbReference type="GO" id="GO:0006105">
    <property type="term" value="P:succinate metabolic process"/>
    <property type="evidence" value="ECO:0007669"/>
    <property type="project" value="TreeGrafter"/>
</dbReference>
<dbReference type="PANTHER" id="PTHR13137">
    <property type="entry name" value="DC11 ACN9 HOMOLOG"/>
    <property type="match status" value="1"/>
</dbReference>
<dbReference type="EMBL" id="LK056692">
    <property type="protein sequence ID" value="CDU25998.1"/>
    <property type="molecule type" value="Genomic_DNA"/>
</dbReference>
<dbReference type="OrthoDB" id="278329at2759"/>
<evidence type="ECO:0000256" key="1">
    <source>
        <dbReference type="ARBA" id="ARBA00004305"/>
    </source>
</evidence>
<evidence type="ECO:0000256" key="3">
    <source>
        <dbReference type="ARBA" id="ARBA00022946"/>
    </source>
</evidence>
<evidence type="ECO:0000256" key="5">
    <source>
        <dbReference type="ARBA" id="ARBA00023186"/>
    </source>
</evidence>
<dbReference type="CDD" id="cd20270">
    <property type="entry name" value="Complex1_LYR_SDHAF3_LYRM10"/>
    <property type="match status" value="1"/>
</dbReference>
<evidence type="ECO:0000313" key="10">
    <source>
        <dbReference type="Proteomes" id="UP000242770"/>
    </source>
</evidence>
<organism evidence="8 10">
    <name type="scientific">Sporisorium scitamineum</name>
    <dbReference type="NCBI Taxonomy" id="49012"/>
    <lineage>
        <taxon>Eukaryota</taxon>
        <taxon>Fungi</taxon>
        <taxon>Dikarya</taxon>
        <taxon>Basidiomycota</taxon>
        <taxon>Ustilaginomycotina</taxon>
        <taxon>Ustilaginomycetes</taxon>
        <taxon>Ustilaginales</taxon>
        <taxon>Ustilaginaceae</taxon>
        <taxon>Sporisorium</taxon>
    </lineage>
</organism>
<gene>
    <name evidence="8" type="primary">SSCI05950.1</name>
    <name evidence="9" type="ORF">SPSC_06169</name>
</gene>
<evidence type="ECO:0000313" key="8">
    <source>
        <dbReference type="EMBL" id="CDR98765.1"/>
    </source>
</evidence>
<dbReference type="Proteomes" id="UP000242770">
    <property type="component" value="Unassembled WGS sequence"/>
</dbReference>
<evidence type="ECO:0000256" key="7">
    <source>
        <dbReference type="SAM" id="MobiDB-lite"/>
    </source>
</evidence>
<dbReference type="GO" id="GO:0005759">
    <property type="term" value="C:mitochondrial matrix"/>
    <property type="evidence" value="ECO:0007669"/>
    <property type="project" value="UniProtKB-SubCell"/>
</dbReference>
<evidence type="ECO:0000256" key="4">
    <source>
        <dbReference type="ARBA" id="ARBA00023128"/>
    </source>
</evidence>
<name>A0A0F7RS51_9BASI</name>
<reference evidence="9" key="1">
    <citation type="submission" date="2014-06" db="EMBL/GenBank/DDBJ databases">
        <authorList>
            <person name="Ju J."/>
            <person name="Zhang J."/>
        </authorList>
    </citation>
    <scope>NUCLEOTIDE SEQUENCE</scope>
    <source>
        <strain evidence="9">SscI8</strain>
    </source>
</reference>
<keyword evidence="10" id="KW-1185">Reference proteome</keyword>
<proteinExistence type="inferred from homology"/>
<reference evidence="8" key="2">
    <citation type="submission" date="2014-06" db="EMBL/GenBank/DDBJ databases">
        <authorList>
            <person name="Berkman J.Paul."/>
        </authorList>
    </citation>
    <scope>NUCLEOTIDE SEQUENCE [LARGE SCALE GENOMIC DNA]</scope>
</reference>
<dbReference type="STRING" id="49012.A0A0F7RS51"/>
<evidence type="ECO:0000256" key="2">
    <source>
        <dbReference type="ARBA" id="ARBA00006020"/>
    </source>
</evidence>
<comment type="similarity">
    <text evidence="2 6">Belongs to the complex I LYR family. SDHAF3 subfamily.</text>
</comment>
<reference evidence="10" key="3">
    <citation type="submission" date="2014-06" db="EMBL/GenBank/DDBJ databases">
        <authorList>
            <person name="Berkman P.J."/>
        </authorList>
    </citation>
    <scope>NUCLEOTIDE SEQUENCE [LARGE SCALE GENOMIC DNA]</scope>
</reference>
<protein>
    <recommendedName>
        <fullName evidence="6">Succinate dehydrogenase assembly factor 3</fullName>
        <shortName evidence="6">SDH assembly factor 3</shortName>
        <shortName evidence="6">SDHAF3</shortName>
    </recommendedName>
</protein>
<evidence type="ECO:0000256" key="6">
    <source>
        <dbReference type="RuleBase" id="RU368039"/>
    </source>
</evidence>
<accession>A0A0F7RS51</accession>
<dbReference type="PANTHER" id="PTHR13137:SF6">
    <property type="entry name" value="SUCCINATE DEHYDROGENASE ASSEMBLY FACTOR 3, MITOCHONDRIAL"/>
    <property type="match status" value="1"/>
</dbReference>
<keyword evidence="4 6" id="KW-0496">Mitochondrion</keyword>
<sequence>MFRPSQTTLLRSTLRSMASASNQPIPPGSELNAVKRTAATILPPIKLYRCIIRAHRKLDADMRAVGDNYVKDEFRRHKDIDNPLQIIGFLSSWKMYLDQLEVHQGQPGGFRGQRLDAQLLEKMSDEQIYQIHELMTATQEAYSDKAQAHPPTQQREMAEQAAAEAGMSVKKDG</sequence>
<dbReference type="Pfam" id="PF13233">
    <property type="entry name" value="Complex1_LYR_2"/>
    <property type="match status" value="1"/>
</dbReference>
<keyword evidence="3" id="KW-0809">Transit peptide</keyword>
<evidence type="ECO:0000313" key="9">
    <source>
        <dbReference type="EMBL" id="CDU25998.1"/>
    </source>
</evidence>
<dbReference type="InterPro" id="IPR008381">
    <property type="entry name" value="SDHAF3/Sdh7"/>
</dbReference>
<comment type="function">
    <text evidence="6">Plays an essential role in the assembly of succinate dehydrogenase (SDH), an enzyme complex (also referred to as respiratory complex II) that is a component of both the tricarboxylic acid (TCA) cycle and the mitochondrial electron transport chain, and which couples the oxidation of succinate to fumarate with the reduction of ubiquinone (coenzyme Q) to ubiquinol. Promotes maturation of the iron-sulfur protein subunit of the SDH catalytic dimer, protecting it from the deleterious effects of oxidants. May act together with SDHAF1.</text>
</comment>